<name>A0A2J6T0M4_9HELO</name>
<evidence type="ECO:0000313" key="4">
    <source>
        <dbReference type="Proteomes" id="UP000235371"/>
    </source>
</evidence>
<feature type="region of interest" description="Disordered" evidence="1">
    <location>
        <begin position="32"/>
        <end position="54"/>
    </location>
</feature>
<gene>
    <name evidence="3" type="ORF">K444DRAFT_68241</name>
</gene>
<evidence type="ECO:0000256" key="1">
    <source>
        <dbReference type="SAM" id="MobiDB-lite"/>
    </source>
</evidence>
<dbReference type="InParanoid" id="A0A2J6T0M4"/>
<keyword evidence="4" id="KW-1185">Reference proteome</keyword>
<keyword evidence="2" id="KW-0732">Signal</keyword>
<evidence type="ECO:0000256" key="2">
    <source>
        <dbReference type="SAM" id="SignalP"/>
    </source>
</evidence>
<dbReference type="GeneID" id="36595801"/>
<feature type="signal peptide" evidence="2">
    <location>
        <begin position="1"/>
        <end position="16"/>
    </location>
</feature>
<protein>
    <recommendedName>
        <fullName evidence="5">Secreted protein</fullName>
    </recommendedName>
</protein>
<feature type="chain" id="PRO_5014344880" description="Secreted protein" evidence="2">
    <location>
        <begin position="17"/>
        <end position="77"/>
    </location>
</feature>
<sequence>MTERAVTRCWFLGTLAQSTLLAQFSVSAKPASSLSCPNQPPSHTPPRSIEGVDWGPDWPQIKSRGARTGTPKLRLFL</sequence>
<evidence type="ECO:0000313" key="3">
    <source>
        <dbReference type="EMBL" id="PMD56562.1"/>
    </source>
</evidence>
<proteinExistence type="predicted"/>
<reference evidence="3 4" key="1">
    <citation type="submission" date="2016-04" db="EMBL/GenBank/DDBJ databases">
        <title>A degradative enzymes factory behind the ericoid mycorrhizal symbiosis.</title>
        <authorList>
            <consortium name="DOE Joint Genome Institute"/>
            <person name="Martino E."/>
            <person name="Morin E."/>
            <person name="Grelet G."/>
            <person name="Kuo A."/>
            <person name="Kohler A."/>
            <person name="Daghino S."/>
            <person name="Barry K."/>
            <person name="Choi C."/>
            <person name="Cichocki N."/>
            <person name="Clum A."/>
            <person name="Copeland A."/>
            <person name="Hainaut M."/>
            <person name="Haridas S."/>
            <person name="Labutti K."/>
            <person name="Lindquist E."/>
            <person name="Lipzen A."/>
            <person name="Khouja H.-R."/>
            <person name="Murat C."/>
            <person name="Ohm R."/>
            <person name="Olson A."/>
            <person name="Spatafora J."/>
            <person name="Veneault-Fourrey C."/>
            <person name="Henrissat B."/>
            <person name="Grigoriev I."/>
            <person name="Martin F."/>
            <person name="Perotto S."/>
        </authorList>
    </citation>
    <scope>NUCLEOTIDE SEQUENCE [LARGE SCALE GENOMIC DNA]</scope>
    <source>
        <strain evidence="3 4">E</strain>
    </source>
</reference>
<dbReference type="RefSeq" id="XP_024733466.1">
    <property type="nucleotide sequence ID" value="XM_024887725.1"/>
</dbReference>
<organism evidence="3 4">
    <name type="scientific">Hyaloscypha bicolor E</name>
    <dbReference type="NCBI Taxonomy" id="1095630"/>
    <lineage>
        <taxon>Eukaryota</taxon>
        <taxon>Fungi</taxon>
        <taxon>Dikarya</taxon>
        <taxon>Ascomycota</taxon>
        <taxon>Pezizomycotina</taxon>
        <taxon>Leotiomycetes</taxon>
        <taxon>Helotiales</taxon>
        <taxon>Hyaloscyphaceae</taxon>
        <taxon>Hyaloscypha</taxon>
        <taxon>Hyaloscypha bicolor</taxon>
    </lineage>
</organism>
<evidence type="ECO:0008006" key="5">
    <source>
        <dbReference type="Google" id="ProtNLM"/>
    </source>
</evidence>
<accession>A0A2J6T0M4</accession>
<dbReference type="EMBL" id="KZ613848">
    <property type="protein sequence ID" value="PMD56562.1"/>
    <property type="molecule type" value="Genomic_DNA"/>
</dbReference>
<dbReference type="AlphaFoldDB" id="A0A2J6T0M4"/>
<dbReference type="Proteomes" id="UP000235371">
    <property type="component" value="Unassembled WGS sequence"/>
</dbReference>